<dbReference type="EMBL" id="RQER01000006">
    <property type="protein sequence ID" value="TGK01172.1"/>
    <property type="molecule type" value="Genomic_DNA"/>
</dbReference>
<gene>
    <name evidence="3" type="ORF">EHO57_09495</name>
    <name evidence="4" type="ORF">EHQ53_09380</name>
</gene>
<dbReference type="AlphaFoldDB" id="A0A5F1ZVT9"/>
<comment type="caution">
    <text evidence="3">The sequence shown here is derived from an EMBL/GenBank/DDBJ whole genome shotgun (WGS) entry which is preliminary data.</text>
</comment>
<feature type="region of interest" description="Disordered" evidence="1">
    <location>
        <begin position="219"/>
        <end position="240"/>
    </location>
</feature>
<dbReference type="InterPro" id="IPR007172">
    <property type="entry name" value="DUF374"/>
</dbReference>
<evidence type="ECO:0000259" key="2">
    <source>
        <dbReference type="Pfam" id="PF04028"/>
    </source>
</evidence>
<reference evidence="3 6" key="2">
    <citation type="journal article" date="2019" name="PLoS Negl. Trop. Dis.">
        <title>Revisiting the worldwide diversity of Leptospira species in the environment.</title>
        <authorList>
            <person name="Vincent A.T."/>
            <person name="Schiettekatte O."/>
            <person name="Bourhy P."/>
            <person name="Veyrier F.J."/>
            <person name="Picardeau M."/>
        </authorList>
    </citation>
    <scope>NUCLEOTIDE SEQUENCE [LARGE SCALE GENOMIC DNA]</scope>
    <source>
        <strain evidence="4">201702690</strain>
        <strain evidence="3 6">SSW18</strain>
    </source>
</reference>
<dbReference type="RefSeq" id="WP_135645342.1">
    <property type="nucleotide sequence ID" value="NZ_RQER01000006.1"/>
</dbReference>
<sequence length="240" mass="27904">MNIRFRAWIATQFLRLIYLTIRWEKIDLPESSKQYLDQEKGMLLALWHNQIPNIIDFTYKFFILKCKKTVIPMASQSKDGELVTRVIANFGMIPKRGSSRKGGATALKALIQDARNGNVSLITPDGPTGPVYQLKPGIIQLASMTGYPILSYYGKYDRYWIIPSWDHTFLPKPFSKVTFFISEPFYVPKLKGEEEIEIWRKKFEAFMLAQIGLTEQEAENVRKEVREATEAKRKDREDRK</sequence>
<keyword evidence="5" id="KW-1185">Reference proteome</keyword>
<dbReference type="OrthoDB" id="9810508at2"/>
<evidence type="ECO:0000313" key="3">
    <source>
        <dbReference type="EMBL" id="TGK01172.1"/>
    </source>
</evidence>
<dbReference type="Proteomes" id="UP000297273">
    <property type="component" value="Unassembled WGS sequence"/>
</dbReference>
<organism evidence="3 6">
    <name type="scientific">Leptospira langatensis</name>
    <dbReference type="NCBI Taxonomy" id="2484983"/>
    <lineage>
        <taxon>Bacteria</taxon>
        <taxon>Pseudomonadati</taxon>
        <taxon>Spirochaetota</taxon>
        <taxon>Spirochaetia</taxon>
        <taxon>Leptospirales</taxon>
        <taxon>Leptospiraceae</taxon>
        <taxon>Leptospira</taxon>
    </lineage>
</organism>
<dbReference type="Proteomes" id="UP000297946">
    <property type="component" value="Unassembled WGS sequence"/>
</dbReference>
<protein>
    <submittedName>
        <fullName evidence="3">DUF374 domain-containing protein</fullName>
    </submittedName>
</protein>
<dbReference type="CDD" id="cd07983">
    <property type="entry name" value="LPLAT_DUF374-like"/>
    <property type="match status" value="1"/>
</dbReference>
<feature type="domain" description="DUF374" evidence="2">
    <location>
        <begin position="67"/>
        <end position="130"/>
    </location>
</feature>
<evidence type="ECO:0000313" key="6">
    <source>
        <dbReference type="Proteomes" id="UP000297946"/>
    </source>
</evidence>
<evidence type="ECO:0000313" key="4">
    <source>
        <dbReference type="EMBL" id="TGL42376.1"/>
    </source>
</evidence>
<evidence type="ECO:0000256" key="1">
    <source>
        <dbReference type="SAM" id="MobiDB-lite"/>
    </source>
</evidence>
<accession>A0A5F1ZVT9</accession>
<evidence type="ECO:0000313" key="5">
    <source>
        <dbReference type="Proteomes" id="UP000297273"/>
    </source>
</evidence>
<dbReference type="Pfam" id="PF04028">
    <property type="entry name" value="DUF374"/>
    <property type="match status" value="1"/>
</dbReference>
<reference evidence="4" key="1">
    <citation type="submission" date="2018-10" db="EMBL/GenBank/DDBJ databases">
        <authorList>
            <person name="Vincent A.T."/>
            <person name="Schiettekatte O."/>
            <person name="Bourhy P."/>
            <person name="Veyrier F.J."/>
            <person name="Picardeau M."/>
        </authorList>
    </citation>
    <scope>NUCLEOTIDE SEQUENCE</scope>
    <source>
        <strain evidence="4">201702690</strain>
    </source>
</reference>
<name>A0A5F1ZVT9_9LEPT</name>
<dbReference type="EMBL" id="RQGC01000004">
    <property type="protein sequence ID" value="TGL42376.1"/>
    <property type="molecule type" value="Genomic_DNA"/>
</dbReference>
<proteinExistence type="predicted"/>